<feature type="compositionally biased region" description="Basic and acidic residues" evidence="3">
    <location>
        <begin position="595"/>
        <end position="610"/>
    </location>
</feature>
<feature type="chain" id="PRO_5047205761" description="Nitrogen permease regulator 3" evidence="4">
    <location>
        <begin position="18"/>
        <end position="768"/>
    </location>
</feature>
<feature type="domain" description="GATOR1 complex protein NPRL3 C-terminal HTH" evidence="5">
    <location>
        <begin position="701"/>
        <end position="761"/>
    </location>
</feature>
<comment type="similarity">
    <text evidence="1 2">Belongs to the NPR3 family.</text>
</comment>
<keyword evidence="2" id="KW-0469">Meiosis</keyword>
<dbReference type="PANTHER" id="PTHR13153">
    <property type="entry name" value="CGTHBA PROTEIN -14 GENE PROTEIN"/>
    <property type="match status" value="1"/>
</dbReference>
<evidence type="ECO:0000313" key="7">
    <source>
        <dbReference type="Proteomes" id="UP000814176"/>
    </source>
</evidence>
<proteinExistence type="inferred from homology"/>
<feature type="signal peptide" evidence="4">
    <location>
        <begin position="1"/>
        <end position="17"/>
    </location>
</feature>
<evidence type="ECO:0000256" key="1">
    <source>
        <dbReference type="ARBA" id="ARBA00010546"/>
    </source>
</evidence>
<feature type="region of interest" description="Disordered" evidence="3">
    <location>
        <begin position="578"/>
        <end position="686"/>
    </location>
</feature>
<protein>
    <recommendedName>
        <fullName evidence="2">Nitrogen permease regulator 3</fullName>
    </recommendedName>
    <alternativeName>
        <fullName evidence="2">Required for meiotic nuclear division protein 11</fullName>
    </alternativeName>
</protein>
<dbReference type="PANTHER" id="PTHR13153:SF5">
    <property type="entry name" value="GATOR COMPLEX PROTEIN NPRL3"/>
    <property type="match status" value="1"/>
</dbReference>
<dbReference type="RefSeq" id="XP_047780258.1">
    <property type="nucleotide sequence ID" value="XM_047920444.1"/>
</dbReference>
<evidence type="ECO:0000256" key="2">
    <source>
        <dbReference type="RuleBase" id="RU368069"/>
    </source>
</evidence>
<dbReference type="Proteomes" id="UP000814176">
    <property type="component" value="Unassembled WGS sequence"/>
</dbReference>
<gene>
    <name evidence="6" type="ORF">C8Q71DRAFT_705411</name>
</gene>
<accession>A0ABQ8KJM1</accession>
<dbReference type="EMBL" id="JADCUA010000007">
    <property type="protein sequence ID" value="KAH9838343.1"/>
    <property type="molecule type" value="Genomic_DNA"/>
</dbReference>
<feature type="region of interest" description="Disordered" evidence="3">
    <location>
        <begin position="51"/>
        <end position="70"/>
    </location>
</feature>
<comment type="function">
    <text evidence="2">Mediates inactivation of the TORC1 complex in response to amino acid starvation. Required for meiotic nuclear division.</text>
</comment>
<feature type="region of interest" description="Disordered" evidence="3">
    <location>
        <begin position="179"/>
        <end position="217"/>
    </location>
</feature>
<comment type="caution">
    <text evidence="6">The sequence shown here is derived from an EMBL/GenBank/DDBJ whole genome shotgun (WGS) entry which is preliminary data.</text>
</comment>
<reference evidence="6 7" key="1">
    <citation type="journal article" date="2021" name="Environ. Microbiol.">
        <title>Gene family expansions and transcriptome signatures uncover fungal adaptations to wood decay.</title>
        <authorList>
            <person name="Hage H."/>
            <person name="Miyauchi S."/>
            <person name="Viragh M."/>
            <person name="Drula E."/>
            <person name="Min B."/>
            <person name="Chaduli D."/>
            <person name="Navarro D."/>
            <person name="Favel A."/>
            <person name="Norest M."/>
            <person name="Lesage-Meessen L."/>
            <person name="Balint B."/>
            <person name="Merenyi Z."/>
            <person name="de Eugenio L."/>
            <person name="Morin E."/>
            <person name="Martinez A.T."/>
            <person name="Baldrian P."/>
            <person name="Stursova M."/>
            <person name="Martinez M.J."/>
            <person name="Novotny C."/>
            <person name="Magnuson J.K."/>
            <person name="Spatafora J.W."/>
            <person name="Maurice S."/>
            <person name="Pangilinan J."/>
            <person name="Andreopoulos W."/>
            <person name="LaButti K."/>
            <person name="Hundley H."/>
            <person name="Na H."/>
            <person name="Kuo A."/>
            <person name="Barry K."/>
            <person name="Lipzen A."/>
            <person name="Henrissat B."/>
            <person name="Riley R."/>
            <person name="Ahrendt S."/>
            <person name="Nagy L.G."/>
            <person name="Grigoriev I.V."/>
            <person name="Martin F."/>
            <person name="Rosso M.N."/>
        </authorList>
    </citation>
    <scope>NUCLEOTIDE SEQUENCE [LARGE SCALE GENOMIC DNA]</scope>
    <source>
        <strain evidence="6 7">CIRM-BRFM 1785</strain>
    </source>
</reference>
<keyword evidence="7" id="KW-1185">Reference proteome</keyword>
<comment type="subcellular location">
    <subcellularLocation>
        <location evidence="2">Vacuole membrane</location>
        <topology evidence="2">Peripheral membrane protein</topology>
    </subcellularLocation>
</comment>
<dbReference type="Pfam" id="PF03666">
    <property type="entry name" value="NPR3"/>
    <property type="match status" value="1"/>
</dbReference>
<evidence type="ECO:0000256" key="4">
    <source>
        <dbReference type="SAM" id="SignalP"/>
    </source>
</evidence>
<feature type="compositionally biased region" description="Polar residues" evidence="3">
    <location>
        <begin position="613"/>
        <end position="629"/>
    </location>
</feature>
<dbReference type="Pfam" id="PF24064">
    <property type="entry name" value="HTH_NPRL3"/>
    <property type="match status" value="1"/>
</dbReference>
<feature type="compositionally biased region" description="Basic residues" evidence="3">
    <location>
        <begin position="84"/>
        <end position="102"/>
    </location>
</feature>
<feature type="region of interest" description="Disordered" evidence="3">
    <location>
        <begin position="78"/>
        <end position="124"/>
    </location>
</feature>
<dbReference type="GeneID" id="72001176"/>
<evidence type="ECO:0000259" key="5">
    <source>
        <dbReference type="Pfam" id="PF24064"/>
    </source>
</evidence>
<name>A0ABQ8KJM1_9APHY</name>
<feature type="compositionally biased region" description="Basic and acidic residues" evidence="3">
    <location>
        <begin position="208"/>
        <end position="217"/>
    </location>
</feature>
<feature type="compositionally biased region" description="Basic and acidic residues" evidence="3">
    <location>
        <begin position="649"/>
        <end position="661"/>
    </location>
</feature>
<dbReference type="InterPro" id="IPR005365">
    <property type="entry name" value="Npr3"/>
</dbReference>
<evidence type="ECO:0000256" key="3">
    <source>
        <dbReference type="SAM" id="MobiDB-lite"/>
    </source>
</evidence>
<dbReference type="InterPro" id="IPR056603">
    <property type="entry name" value="HTH_NPRL3"/>
</dbReference>
<organism evidence="6 7">
    <name type="scientific">Rhodofomes roseus</name>
    <dbReference type="NCBI Taxonomy" id="34475"/>
    <lineage>
        <taxon>Eukaryota</taxon>
        <taxon>Fungi</taxon>
        <taxon>Dikarya</taxon>
        <taxon>Basidiomycota</taxon>
        <taxon>Agaricomycotina</taxon>
        <taxon>Agaricomycetes</taxon>
        <taxon>Polyporales</taxon>
        <taxon>Rhodofomes</taxon>
    </lineage>
</organism>
<sequence length="768" mass="87286">MSETLIALLLVTSSAKGSSLVYRWPPSPESSPRLARPKLDHDVTCIYGDNPWRAANGSENPPENRVCRDTPGYEDEGYLWQRPRASRHRSSSVSHSRSHPTSRRASPAPDMSASFSGGNPGLPRDDEYDTVLGFSAELLAGLLCPQSSMCHQKFEFLVDDLAFIGHPVCAEPDGSWRFKPEKSKLMPRGRGSKKGEAPQPAEPSLTPDRMERNKRPLPDSTWLQTFHLVLVLDRPDPSSSTSGTVWKYFDTIYEQIAFTVTAVLYQEQVLHNFVEDECDTLGSLRDEYSKKGVPFAEYLREALNVSSLAASMKTLYEAMKERSIAHIVIHDLPLELQLPPYLDNLLHAQDECDFDLLDPRSEDGLPNPWGSMSVGWRLPALKPWKSLLRLDNEDERGDDELYRRLRAPQLTAEDNELAEQLVRFLEIANVTLSLADMASLLDWDLESQVYPTVRWLVHHRRAKVVDIVHPGLRTIFTVPPRFNAPISQLTADFDHKFAETEVPPLPKILSMVSMSTHQQSANHFYGAIVQSRERIPLYHDVVVWMLKHDLLITLHLRIRIVATEELKHRVRMKYEMARAKRERMQARTAPSGKESNSHDSQKTVESKEAPSFETASESSPGTNWLSFSPKTARALARRQSVGARSQQNTEDHSDVAEKNAEDGFEEDVGSSGAEDVEDWYRGYGDDNNPYSSMITDPARASRLERRWLAAMSEGKDPYIATRFEKINQYFDGKCTDDEILFRADISRKQLREVLHHYDEYLQTFLHPS</sequence>
<evidence type="ECO:0000313" key="6">
    <source>
        <dbReference type="EMBL" id="KAH9838343.1"/>
    </source>
</evidence>
<keyword evidence="2 4" id="KW-0732">Signal</keyword>